<dbReference type="NCBIfam" id="NF008687">
    <property type="entry name" value="PRK11706.1"/>
    <property type="match status" value="1"/>
</dbReference>
<dbReference type="InterPro" id="IPR015421">
    <property type="entry name" value="PyrdxlP-dep_Trfase_major"/>
</dbReference>
<dbReference type="GO" id="GO:0030170">
    <property type="term" value="F:pyridoxal phosphate binding"/>
    <property type="evidence" value="ECO:0007669"/>
    <property type="project" value="TreeGrafter"/>
</dbReference>
<dbReference type="NCBIfam" id="TIGR02379">
    <property type="entry name" value="ECA_wecE"/>
    <property type="match status" value="1"/>
</dbReference>
<dbReference type="OrthoDB" id="416253at2759"/>
<protein>
    <recommendedName>
        <fullName evidence="1">NAD(P)-binding domain-containing protein</fullName>
    </recommendedName>
</protein>
<dbReference type="InterPro" id="IPR015422">
    <property type="entry name" value="PyrdxlP-dep_Trfase_small"/>
</dbReference>
<dbReference type="CDD" id="cd00616">
    <property type="entry name" value="AHBA_syn"/>
    <property type="match status" value="1"/>
</dbReference>
<dbReference type="Pfam" id="PF16363">
    <property type="entry name" value="GDP_Man_Dehyd"/>
    <property type="match status" value="1"/>
</dbReference>
<evidence type="ECO:0000313" key="2">
    <source>
        <dbReference type="EMBL" id="RDW61963.1"/>
    </source>
</evidence>
<organism evidence="2 3">
    <name type="scientific">Coleophoma cylindrospora</name>
    <dbReference type="NCBI Taxonomy" id="1849047"/>
    <lineage>
        <taxon>Eukaryota</taxon>
        <taxon>Fungi</taxon>
        <taxon>Dikarya</taxon>
        <taxon>Ascomycota</taxon>
        <taxon>Pezizomycotina</taxon>
        <taxon>Leotiomycetes</taxon>
        <taxon>Helotiales</taxon>
        <taxon>Dermateaceae</taxon>
        <taxon>Coleophoma</taxon>
    </lineage>
</organism>
<name>A0A3D8QJH2_9HELO</name>
<dbReference type="SUPFAM" id="SSF51735">
    <property type="entry name" value="NAD(P)-binding Rossmann-fold domains"/>
    <property type="match status" value="1"/>
</dbReference>
<dbReference type="Gene3D" id="3.40.640.10">
    <property type="entry name" value="Type I PLP-dependent aspartate aminotransferase-like (Major domain)"/>
    <property type="match status" value="1"/>
</dbReference>
<gene>
    <name evidence="2" type="ORF">BP6252_11396</name>
</gene>
<dbReference type="GO" id="GO:0000271">
    <property type="term" value="P:polysaccharide biosynthetic process"/>
    <property type="evidence" value="ECO:0007669"/>
    <property type="project" value="TreeGrafter"/>
</dbReference>
<dbReference type="STRING" id="1849047.A0A3D8QJH2"/>
<dbReference type="PANTHER" id="PTHR30244">
    <property type="entry name" value="TRANSAMINASE"/>
    <property type="match status" value="1"/>
</dbReference>
<dbReference type="Proteomes" id="UP000256645">
    <property type="component" value="Unassembled WGS sequence"/>
</dbReference>
<evidence type="ECO:0000259" key="1">
    <source>
        <dbReference type="Pfam" id="PF16363"/>
    </source>
</evidence>
<dbReference type="InterPro" id="IPR015424">
    <property type="entry name" value="PyrdxlP-dep_Trfase"/>
</dbReference>
<evidence type="ECO:0000313" key="3">
    <source>
        <dbReference type="Proteomes" id="UP000256645"/>
    </source>
</evidence>
<dbReference type="SUPFAM" id="SSF53383">
    <property type="entry name" value="PLP-dependent transferases"/>
    <property type="match status" value="1"/>
</dbReference>
<dbReference type="GO" id="GO:0019180">
    <property type="term" value="F:dTDP-4-amino-4,6-dideoxygalactose transaminase activity"/>
    <property type="evidence" value="ECO:0007669"/>
    <property type="project" value="TreeGrafter"/>
</dbReference>
<dbReference type="InterPro" id="IPR036291">
    <property type="entry name" value="NAD(P)-bd_dom_sf"/>
</dbReference>
<feature type="domain" description="NAD(P)-binding" evidence="1">
    <location>
        <begin position="6"/>
        <end position="145"/>
    </location>
</feature>
<reference evidence="2 3" key="1">
    <citation type="journal article" date="2018" name="IMA Fungus">
        <title>IMA Genome-F 9: Draft genome sequence of Annulohypoxylon stygium, Aspergillus mulundensis, Berkeleyomyces basicola (syn. Thielaviopsis basicola), Ceratocystis smalleyi, two Cercospora beticola strains, Coleophoma cylindrospora, Fusarium fracticaudum, Phialophora cf. hyalina, and Morchella septimelata.</title>
        <authorList>
            <person name="Wingfield B.D."/>
            <person name="Bills G.F."/>
            <person name="Dong Y."/>
            <person name="Huang W."/>
            <person name="Nel W.J."/>
            <person name="Swalarsk-Parry B.S."/>
            <person name="Vaghefi N."/>
            <person name="Wilken P.M."/>
            <person name="An Z."/>
            <person name="de Beer Z.W."/>
            <person name="De Vos L."/>
            <person name="Chen L."/>
            <person name="Duong T.A."/>
            <person name="Gao Y."/>
            <person name="Hammerbacher A."/>
            <person name="Kikkert J.R."/>
            <person name="Li Y."/>
            <person name="Li H."/>
            <person name="Li K."/>
            <person name="Li Q."/>
            <person name="Liu X."/>
            <person name="Ma X."/>
            <person name="Naidoo K."/>
            <person name="Pethybridge S.J."/>
            <person name="Sun J."/>
            <person name="Steenkamp E.T."/>
            <person name="van der Nest M.A."/>
            <person name="van Wyk S."/>
            <person name="Wingfield M.J."/>
            <person name="Xiong C."/>
            <person name="Yue Q."/>
            <person name="Zhang X."/>
        </authorList>
    </citation>
    <scope>NUCLEOTIDE SEQUENCE [LARGE SCALE GENOMIC DNA]</scope>
    <source>
        <strain evidence="2 3">BP6252</strain>
    </source>
</reference>
<dbReference type="AlphaFoldDB" id="A0A3D8QJH2"/>
<dbReference type="Gene3D" id="3.90.1150.10">
    <property type="entry name" value="Aspartate Aminotransferase, domain 1"/>
    <property type="match status" value="1"/>
</dbReference>
<dbReference type="EMBL" id="PDLM01000014">
    <property type="protein sequence ID" value="RDW61963.1"/>
    <property type="molecule type" value="Genomic_DNA"/>
</dbReference>
<dbReference type="FunFam" id="3.40.640.10:FF:000037">
    <property type="entry name" value="dTDP-4-amino-4,6-dideoxygalactose transaminase"/>
    <property type="match status" value="1"/>
</dbReference>
<keyword evidence="3" id="KW-1185">Reference proteome</keyword>
<dbReference type="PANTHER" id="PTHR30244:SF34">
    <property type="entry name" value="DTDP-4-AMINO-4,6-DIDEOXYGALACTOSE TRANSAMINASE"/>
    <property type="match status" value="1"/>
</dbReference>
<proteinExistence type="predicted"/>
<accession>A0A3D8QJH2</accession>
<dbReference type="InterPro" id="IPR012749">
    <property type="entry name" value="WecE-like"/>
</dbReference>
<dbReference type="Gene3D" id="3.40.50.720">
    <property type="entry name" value="NAD(P)-binding Rossmann-like Domain"/>
    <property type="match status" value="1"/>
</dbReference>
<dbReference type="InterPro" id="IPR016040">
    <property type="entry name" value="NAD(P)-bd_dom"/>
</dbReference>
<dbReference type="Pfam" id="PF01041">
    <property type="entry name" value="DegT_DnrJ_EryC1"/>
    <property type="match status" value="1"/>
</dbReference>
<comment type="caution">
    <text evidence="2">The sequence shown here is derived from an EMBL/GenBank/DDBJ whole genome shotgun (WGS) entry which is preliminary data.</text>
</comment>
<dbReference type="InterPro" id="IPR000653">
    <property type="entry name" value="DegT/StrS_aminotransferase"/>
</dbReference>
<sequence>MHGSDIRIARIFNAYGPGMPGSDGRVVSNFISAAMEDNGTIDITGDGSAVRCFQYISDCVAGLTRLMESDYLKPMNIGNDIPCRIGDLANMVADLVASTGSSRPTITYHPKPIDDPIMRQPDISLAKDVLQWTPSVSLEEGLQRTVSWFYSISNQDIQAKRDPMTDTTEKTHLPKEILVPFSKPFIAETETSNIRAAMRENQLSGGGTFSKRCQETLQQRLGSLSVILTASGTSALEVAALTLDIKPGDEIILPSYTFVSTANAFVLRGASLVFVDIRPDTMNIDESKIEAAITDRTKVIVPVHYAGVACEMDSIMSIAAKHGIVVIEDAAQGILSKYKGRPLGSIGHIGCMSFHESKNITSGGQGGAVFINDKSLVARAELVSEKGTDRIQLLRGKQSSYHWQCIGSGSDMSEIQAAYLWSQLEALEMITDKRLSLWCRYHELLQPMSKQGQIVLPTIPTGVQHNAHIYFVRVRTALEREAAMSFMRRRGIVASAHYKPLHASAPGTAMGRFIGSDEFTTQESAKLIRLPLFHEMTEEAQNSVVGALRAFCETKSMARL</sequence>